<evidence type="ECO:0000259" key="6">
    <source>
        <dbReference type="PROSITE" id="PS50046"/>
    </source>
</evidence>
<dbReference type="RefSeq" id="WP_100422132.1">
    <property type="nucleotide sequence ID" value="NZ_BOOX01000010.1"/>
</dbReference>
<dbReference type="InterPro" id="IPR013515">
    <property type="entry name" value="Phytochrome_cen-reg"/>
</dbReference>
<dbReference type="SMART" id="SM00331">
    <property type="entry name" value="PP2C_SIG"/>
    <property type="match status" value="1"/>
</dbReference>
<dbReference type="OrthoDB" id="23692at2"/>
<dbReference type="Pfam" id="PF07228">
    <property type="entry name" value="SpoIIE"/>
    <property type="match status" value="1"/>
</dbReference>
<dbReference type="GO" id="GO:0009584">
    <property type="term" value="P:detection of visible light"/>
    <property type="evidence" value="ECO:0007669"/>
    <property type="project" value="InterPro"/>
</dbReference>
<feature type="domain" description="Phytochrome chromophore attachment site" evidence="6">
    <location>
        <begin position="171"/>
        <end position="330"/>
    </location>
</feature>
<evidence type="ECO:0000313" key="8">
    <source>
        <dbReference type="Proteomes" id="UP000231693"/>
    </source>
</evidence>
<dbReference type="PANTHER" id="PTHR43156">
    <property type="entry name" value="STAGE II SPORULATION PROTEIN E-RELATED"/>
    <property type="match status" value="1"/>
</dbReference>
<dbReference type="SMART" id="SM00065">
    <property type="entry name" value="GAF"/>
    <property type="match status" value="1"/>
</dbReference>
<dbReference type="Pfam" id="PF01590">
    <property type="entry name" value="GAF"/>
    <property type="match status" value="1"/>
</dbReference>
<dbReference type="PRINTS" id="PR01033">
    <property type="entry name" value="PHYTOCHROME"/>
</dbReference>
<evidence type="ECO:0000313" key="7">
    <source>
        <dbReference type="EMBL" id="PJJ77822.1"/>
    </source>
</evidence>
<dbReference type="AlphaFoldDB" id="A0A2M9D0V0"/>
<reference evidence="7 8" key="1">
    <citation type="submission" date="2017-11" db="EMBL/GenBank/DDBJ databases">
        <title>Genomic Encyclopedia of Archaeal and Bacterial Type Strains, Phase II (KMG-II): From Individual Species to Whole Genera.</title>
        <authorList>
            <person name="Goeker M."/>
        </authorList>
    </citation>
    <scope>NUCLEOTIDE SEQUENCE [LARGE SCALE GENOMIC DNA]</scope>
    <source>
        <strain evidence="7 8">DSM 25478</strain>
    </source>
</reference>
<dbReference type="PROSITE" id="PS50046">
    <property type="entry name" value="PHYTOCHROME_2"/>
    <property type="match status" value="1"/>
</dbReference>
<evidence type="ECO:0000256" key="4">
    <source>
        <dbReference type="ARBA" id="ARBA00022991"/>
    </source>
</evidence>
<dbReference type="Proteomes" id="UP000231693">
    <property type="component" value="Unassembled WGS sequence"/>
</dbReference>
<evidence type="ECO:0000256" key="3">
    <source>
        <dbReference type="ARBA" id="ARBA00022801"/>
    </source>
</evidence>
<accession>A0A2M9D0V0</accession>
<dbReference type="GO" id="GO:0009881">
    <property type="term" value="F:photoreceptor activity"/>
    <property type="evidence" value="ECO:0007669"/>
    <property type="project" value="UniProtKB-KW"/>
</dbReference>
<dbReference type="InterPro" id="IPR035965">
    <property type="entry name" value="PAS-like_dom_sf"/>
</dbReference>
<dbReference type="InterPro" id="IPR036457">
    <property type="entry name" value="PPM-type-like_dom_sf"/>
</dbReference>
<dbReference type="Gene3D" id="3.30.450.20">
    <property type="entry name" value="PAS domain"/>
    <property type="match status" value="1"/>
</dbReference>
<keyword evidence="2" id="KW-0716">Sensory transduction</keyword>
<dbReference type="GO" id="GO:0016791">
    <property type="term" value="F:phosphatase activity"/>
    <property type="evidence" value="ECO:0007669"/>
    <property type="project" value="TreeGrafter"/>
</dbReference>
<dbReference type="Pfam" id="PF00360">
    <property type="entry name" value="PHY"/>
    <property type="match status" value="1"/>
</dbReference>
<dbReference type="InterPro" id="IPR001932">
    <property type="entry name" value="PPM-type_phosphatase-like_dom"/>
</dbReference>
<evidence type="ECO:0000256" key="1">
    <source>
        <dbReference type="ARBA" id="ARBA00022543"/>
    </source>
</evidence>
<keyword evidence="5" id="KW-0675">Receptor</keyword>
<evidence type="ECO:0000256" key="5">
    <source>
        <dbReference type="ARBA" id="ARBA00023170"/>
    </source>
</evidence>
<sequence length="764" mass="80831">MTDPGHDAPLDLLPPDVPVDLDNCAREPIHIPGRIQPRGVLLALRASDARVTQCSDTVAAVLGRPVDDVLAAPLADAVGAAAARAILDRASTIPDLRARNPLDVVVDVAGVGLVRMDAILHHAPIAPGAVPEAEPVLVVELEPVDGARPLTFEDTFQPVRGALADLDRAGSLTELYDVAVRHVRSLTGFDRVMLYHFDADYNGEVVAEARRDDLNAFLGLHYPASDIPPQARALYEKNWIRLIADVAYEPSLVVPTDDPVTGQPLDLTFSTLRSVSPIHVEYLQNMGVGASMSISLLRDGRLWGLIACHHYSGAHAPTYAARAAAEFLGSSLSMRLVSQVEDDRAEAQRRTAGVLAHLVARSQDDATPLAAALSGSPGLLELVPAQGAFVLAEGRVESRGTAPDDDACRRVAQRLAAAGTEIVTTDHLEGLDRSLADDLPGSAGLLAITLPGGACAVWLRDEVRQQVDWGGDPYNKAIARREGDTVRLSPRKSFERWREVVDGRSAPWTEDEVDAAATLRSHLVEALLLRGRRDIRAAEALQRSLLPATLPVVEGWRIEARYQPSDGGYAGGDWYDAMLLPGGRLAVVVGDVTGHGLAASATMGQLRNGLRALLSVGGGPDAVLMNLDALARLTLPGEVATVVVAVVDPSDGTVEYATAGHPPPLVVAPGSAEFAPRVVGAPVGVGDLPRAGGTTRVEPGGALVLYSDGLVEHRDESVRTGLERLRATFADGPAGPDDALDACRDPRSEDDATLIVVRRLSSPS</sequence>
<dbReference type="Pfam" id="PF08446">
    <property type="entry name" value="PAS_2"/>
    <property type="match status" value="1"/>
</dbReference>
<dbReference type="InterPro" id="IPR052016">
    <property type="entry name" value="Bact_Sigma-Reg"/>
</dbReference>
<dbReference type="InterPro" id="IPR003018">
    <property type="entry name" value="GAF"/>
</dbReference>
<dbReference type="SUPFAM" id="SSF55785">
    <property type="entry name" value="PYP-like sensor domain (PAS domain)"/>
    <property type="match status" value="1"/>
</dbReference>
<organism evidence="7 8">
    <name type="scientific">Sediminihabitans luteus</name>
    <dbReference type="NCBI Taxonomy" id="1138585"/>
    <lineage>
        <taxon>Bacteria</taxon>
        <taxon>Bacillati</taxon>
        <taxon>Actinomycetota</taxon>
        <taxon>Actinomycetes</taxon>
        <taxon>Micrococcales</taxon>
        <taxon>Cellulomonadaceae</taxon>
        <taxon>Sediminihabitans</taxon>
    </lineage>
</organism>
<dbReference type="InterPro" id="IPR043150">
    <property type="entry name" value="Phytochrome_PHY_sf"/>
</dbReference>
<dbReference type="SUPFAM" id="SSF55781">
    <property type="entry name" value="GAF domain-like"/>
    <property type="match status" value="2"/>
</dbReference>
<dbReference type="Gene3D" id="3.30.450.270">
    <property type="match status" value="1"/>
</dbReference>
<dbReference type="InterPro" id="IPR016132">
    <property type="entry name" value="Phyto_chromo_attachment"/>
</dbReference>
<dbReference type="EMBL" id="PGFE01000001">
    <property type="protein sequence ID" value="PJJ77822.1"/>
    <property type="molecule type" value="Genomic_DNA"/>
</dbReference>
<proteinExistence type="predicted"/>
<dbReference type="PANTHER" id="PTHR43156:SF2">
    <property type="entry name" value="STAGE II SPORULATION PROTEIN E"/>
    <property type="match status" value="1"/>
</dbReference>
<evidence type="ECO:0000256" key="2">
    <source>
        <dbReference type="ARBA" id="ARBA00022606"/>
    </source>
</evidence>
<protein>
    <submittedName>
        <fullName evidence="7">PAS domain-containing protein</fullName>
    </submittedName>
</protein>
<dbReference type="InterPro" id="IPR001294">
    <property type="entry name" value="Phytochrome"/>
</dbReference>
<dbReference type="Gene3D" id="3.60.40.10">
    <property type="entry name" value="PPM-type phosphatase domain"/>
    <property type="match status" value="1"/>
</dbReference>
<comment type="caution">
    <text evidence="7">The sequence shown here is derived from an EMBL/GenBank/DDBJ whole genome shotgun (WGS) entry which is preliminary data.</text>
</comment>
<keyword evidence="1" id="KW-0600">Photoreceptor protein</keyword>
<gene>
    <name evidence="7" type="ORF">CLV28_1048</name>
</gene>
<dbReference type="InterPro" id="IPR013654">
    <property type="entry name" value="PAS_2"/>
</dbReference>
<dbReference type="GO" id="GO:0006355">
    <property type="term" value="P:regulation of DNA-templated transcription"/>
    <property type="evidence" value="ECO:0007669"/>
    <property type="project" value="InterPro"/>
</dbReference>
<name>A0A2M9D0V0_9CELL</name>
<dbReference type="SUPFAM" id="SSF81606">
    <property type="entry name" value="PP2C-like"/>
    <property type="match status" value="1"/>
</dbReference>
<keyword evidence="8" id="KW-1185">Reference proteome</keyword>
<dbReference type="Gene3D" id="3.30.450.40">
    <property type="match status" value="1"/>
</dbReference>
<keyword evidence="3" id="KW-0378">Hydrolase</keyword>
<dbReference type="InterPro" id="IPR029016">
    <property type="entry name" value="GAF-like_dom_sf"/>
</dbReference>
<keyword evidence="4" id="KW-0157">Chromophore</keyword>